<accession>A0A1X9YPA4</accession>
<dbReference type="GO" id="GO:0016301">
    <property type="term" value="F:kinase activity"/>
    <property type="evidence" value="ECO:0007669"/>
    <property type="project" value="UniProtKB-KW"/>
</dbReference>
<dbReference type="AlphaFoldDB" id="A0A1X9YPA4"/>
<dbReference type="Pfam" id="PF00571">
    <property type="entry name" value="CBS"/>
    <property type="match status" value="2"/>
</dbReference>
<dbReference type="EMBL" id="CP021235">
    <property type="protein sequence ID" value="ARS34718.1"/>
    <property type="molecule type" value="Genomic_DNA"/>
</dbReference>
<dbReference type="InterPro" id="IPR046342">
    <property type="entry name" value="CBS_dom_sf"/>
</dbReference>
<keyword evidence="5" id="KW-1185">Reference proteome</keyword>
<dbReference type="STRING" id="709015.GCA_000472485_00849"/>
<feature type="domain" description="CBS" evidence="3">
    <location>
        <begin position="76"/>
        <end position="131"/>
    </location>
</feature>
<name>A0A1X9YPA4_9BACT</name>
<dbReference type="SMART" id="SM00116">
    <property type="entry name" value="CBS"/>
    <property type="match status" value="2"/>
</dbReference>
<dbReference type="PROSITE" id="PS51371">
    <property type="entry name" value="CBS"/>
    <property type="match status" value="2"/>
</dbReference>
<keyword evidence="4" id="KW-0808">Transferase</keyword>
<dbReference type="Gene3D" id="3.10.580.10">
    <property type="entry name" value="CBS-domain"/>
    <property type="match status" value="1"/>
</dbReference>
<reference evidence="5" key="1">
    <citation type="submission" date="2017-05" db="EMBL/GenBank/DDBJ databases">
        <authorList>
            <person name="Ray J."/>
            <person name="Price M."/>
            <person name="Deutschbauer A."/>
        </authorList>
    </citation>
    <scope>NUCLEOTIDE SEQUENCE [LARGE SCALE GENOMIC DNA]</scope>
    <source>
        <strain evidence="5">DSM 19842</strain>
    </source>
</reference>
<organism evidence="4 5">
    <name type="scientific">Pontibacter actiniarum</name>
    <dbReference type="NCBI Taxonomy" id="323450"/>
    <lineage>
        <taxon>Bacteria</taxon>
        <taxon>Pseudomonadati</taxon>
        <taxon>Bacteroidota</taxon>
        <taxon>Cytophagia</taxon>
        <taxon>Cytophagales</taxon>
        <taxon>Hymenobacteraceae</taxon>
        <taxon>Pontibacter</taxon>
    </lineage>
</organism>
<dbReference type="InterPro" id="IPR044725">
    <property type="entry name" value="CBSX3_CBS_dom"/>
</dbReference>
<dbReference type="InterPro" id="IPR000644">
    <property type="entry name" value="CBS_dom"/>
</dbReference>
<keyword evidence="1 2" id="KW-0129">CBS domain</keyword>
<dbReference type="RefSeq" id="WP_025604897.1">
    <property type="nucleotide sequence ID" value="NZ_CP021235.1"/>
</dbReference>
<dbReference type="PANTHER" id="PTHR43080">
    <property type="entry name" value="CBS DOMAIN-CONTAINING PROTEIN CBSX3, MITOCHONDRIAL"/>
    <property type="match status" value="1"/>
</dbReference>
<evidence type="ECO:0000313" key="4">
    <source>
        <dbReference type="EMBL" id="ARS34718.1"/>
    </source>
</evidence>
<dbReference type="KEGG" id="pact:CA264_04275"/>
<dbReference type="OrthoDB" id="9802114at2"/>
<dbReference type="PANTHER" id="PTHR43080:SF2">
    <property type="entry name" value="CBS DOMAIN-CONTAINING PROTEIN"/>
    <property type="match status" value="1"/>
</dbReference>
<dbReference type="Proteomes" id="UP000266292">
    <property type="component" value="Chromosome"/>
</dbReference>
<evidence type="ECO:0000256" key="1">
    <source>
        <dbReference type="ARBA" id="ARBA00023122"/>
    </source>
</evidence>
<evidence type="ECO:0000256" key="2">
    <source>
        <dbReference type="PROSITE-ProRule" id="PRU00703"/>
    </source>
</evidence>
<dbReference type="CDD" id="cd04623">
    <property type="entry name" value="CBS_pair_bac_euk"/>
    <property type="match status" value="1"/>
</dbReference>
<gene>
    <name evidence="4" type="ORF">CA264_04275</name>
</gene>
<sequence length="143" mass="16223">MGTVRHILQKKGNSVFAVAPTSTVYSALELMVERDVGSLLVTEDGRFAGIFTERDYARKVILKGKSSRETLIRDIMSEHPVTVTQDTTVEACMSLMTRRYIRHLPVVEEDRLVGLVSIGDIVKYIIEEQKFIIENLEHYITGH</sequence>
<evidence type="ECO:0000259" key="3">
    <source>
        <dbReference type="PROSITE" id="PS51371"/>
    </source>
</evidence>
<dbReference type="SUPFAM" id="SSF54631">
    <property type="entry name" value="CBS-domain pair"/>
    <property type="match status" value="1"/>
</dbReference>
<feature type="domain" description="CBS" evidence="3">
    <location>
        <begin position="8"/>
        <end position="67"/>
    </location>
</feature>
<proteinExistence type="predicted"/>
<keyword evidence="4" id="KW-0418">Kinase</keyword>
<dbReference type="InterPro" id="IPR051257">
    <property type="entry name" value="Diverse_CBS-Domain"/>
</dbReference>
<evidence type="ECO:0000313" key="5">
    <source>
        <dbReference type="Proteomes" id="UP000266292"/>
    </source>
</evidence>
<protein>
    <submittedName>
        <fullName evidence="4">Histidine kinase</fullName>
    </submittedName>
</protein>